<reference evidence="1 2" key="1">
    <citation type="submission" date="2023-10" db="EMBL/GenBank/DDBJ databases">
        <title>Genomes of two closely related lineages of the louse Polyplax serrata with different host specificities.</title>
        <authorList>
            <person name="Martinu J."/>
            <person name="Tarabai H."/>
            <person name="Stefka J."/>
            <person name="Hypsa V."/>
        </authorList>
    </citation>
    <scope>NUCLEOTIDE SEQUENCE [LARGE SCALE GENOMIC DNA]</scope>
    <source>
        <strain evidence="1">HR10_N</strain>
    </source>
</reference>
<evidence type="ECO:0000313" key="2">
    <source>
        <dbReference type="Proteomes" id="UP001372834"/>
    </source>
</evidence>
<feature type="non-terminal residue" evidence="1">
    <location>
        <position position="88"/>
    </location>
</feature>
<dbReference type="Proteomes" id="UP001372834">
    <property type="component" value="Unassembled WGS sequence"/>
</dbReference>
<dbReference type="EMBL" id="JAWJWE010000036">
    <property type="protein sequence ID" value="KAK6629788.1"/>
    <property type="molecule type" value="Genomic_DNA"/>
</dbReference>
<accession>A0AAN8PF19</accession>
<dbReference type="AlphaFoldDB" id="A0AAN8PF19"/>
<sequence>MSNTIVIIDWCNKHGGKIGKENDREKEINDADKSFSVSVKAWKNQRVVAKSEGSDMSDEVLPLRISSVKHSDRIPAGDPCGFLLTAPL</sequence>
<comment type="caution">
    <text evidence="1">The sequence shown here is derived from an EMBL/GenBank/DDBJ whole genome shotgun (WGS) entry which is preliminary data.</text>
</comment>
<name>A0AAN8PF19_POLSC</name>
<evidence type="ECO:0000313" key="1">
    <source>
        <dbReference type="EMBL" id="KAK6629788.1"/>
    </source>
</evidence>
<proteinExistence type="predicted"/>
<gene>
    <name evidence="1" type="ORF">RUM43_003606</name>
</gene>
<organism evidence="1 2">
    <name type="scientific">Polyplax serrata</name>
    <name type="common">Common mouse louse</name>
    <dbReference type="NCBI Taxonomy" id="468196"/>
    <lineage>
        <taxon>Eukaryota</taxon>
        <taxon>Metazoa</taxon>
        <taxon>Ecdysozoa</taxon>
        <taxon>Arthropoda</taxon>
        <taxon>Hexapoda</taxon>
        <taxon>Insecta</taxon>
        <taxon>Pterygota</taxon>
        <taxon>Neoptera</taxon>
        <taxon>Paraneoptera</taxon>
        <taxon>Psocodea</taxon>
        <taxon>Troctomorpha</taxon>
        <taxon>Phthiraptera</taxon>
        <taxon>Anoplura</taxon>
        <taxon>Polyplacidae</taxon>
        <taxon>Polyplax</taxon>
    </lineage>
</organism>
<protein>
    <submittedName>
        <fullName evidence="1">Uncharacterized protein</fullName>
    </submittedName>
</protein>